<evidence type="ECO:0000256" key="4">
    <source>
        <dbReference type="ARBA" id="ARBA00022519"/>
    </source>
</evidence>
<keyword evidence="12" id="KW-1185">Reference proteome</keyword>
<evidence type="ECO:0000256" key="6">
    <source>
        <dbReference type="ARBA" id="ARBA00022989"/>
    </source>
</evidence>
<protein>
    <recommendedName>
        <fullName evidence="10">Tripartite ATP-independent periplasmic transporters DctQ component domain-containing protein</fullName>
    </recommendedName>
</protein>
<dbReference type="PANTHER" id="PTHR35011:SF2">
    <property type="entry name" value="2,3-DIKETO-L-GULONATE TRAP TRANSPORTER SMALL PERMEASE PROTEIN YIAM"/>
    <property type="match status" value="1"/>
</dbReference>
<keyword evidence="5 9" id="KW-0812">Transmembrane</keyword>
<proteinExistence type="inferred from homology"/>
<dbReference type="AlphaFoldDB" id="V6M990"/>
<dbReference type="OrthoDB" id="49066at2"/>
<dbReference type="PANTHER" id="PTHR35011">
    <property type="entry name" value="2,3-DIKETO-L-GULONATE TRAP TRANSPORTER SMALL PERMEASE PROTEIN YIAM"/>
    <property type="match status" value="1"/>
</dbReference>
<feature type="transmembrane region" description="Helical" evidence="9">
    <location>
        <begin position="89"/>
        <end position="110"/>
    </location>
</feature>
<organism evidence="11 12">
    <name type="scientific">Brevibacillus panacihumi W25</name>
    <dbReference type="NCBI Taxonomy" id="1408254"/>
    <lineage>
        <taxon>Bacteria</taxon>
        <taxon>Bacillati</taxon>
        <taxon>Bacillota</taxon>
        <taxon>Bacilli</taxon>
        <taxon>Bacillales</taxon>
        <taxon>Paenibacillaceae</taxon>
        <taxon>Brevibacillus</taxon>
    </lineage>
</organism>
<sequence length="175" mass="19712">MKTYVNMISRVNRWFTMTAGILVLAMVIILIQDVLRRYLLNDPTSWALDVSRFLLVYIFFLGLGPALETGHHVSTDLISSKFNEATSKIMVKVVYVLTVLFGIIMLWQLAGSTIEVFKDGRLFPTVVQIPMKYVYMITPIGTLQFILTAIAGLIQSLSTFEKENADEEKAAEVQA</sequence>
<evidence type="ECO:0000256" key="5">
    <source>
        <dbReference type="ARBA" id="ARBA00022692"/>
    </source>
</evidence>
<name>V6M990_9BACL</name>
<keyword evidence="6 9" id="KW-1133">Transmembrane helix</keyword>
<keyword evidence="7 9" id="KW-0472">Membrane</keyword>
<dbReference type="EMBL" id="AYJU01000015">
    <property type="protein sequence ID" value="EST55079.1"/>
    <property type="molecule type" value="Genomic_DNA"/>
</dbReference>
<gene>
    <name evidence="11" type="ORF">T458_10100</name>
</gene>
<dbReference type="Proteomes" id="UP000017973">
    <property type="component" value="Unassembled WGS sequence"/>
</dbReference>
<dbReference type="GO" id="GO:0022857">
    <property type="term" value="F:transmembrane transporter activity"/>
    <property type="evidence" value="ECO:0007669"/>
    <property type="project" value="TreeGrafter"/>
</dbReference>
<evidence type="ECO:0000256" key="7">
    <source>
        <dbReference type="ARBA" id="ARBA00023136"/>
    </source>
</evidence>
<keyword evidence="2" id="KW-0813">Transport</keyword>
<dbReference type="GO" id="GO:0005886">
    <property type="term" value="C:plasma membrane"/>
    <property type="evidence" value="ECO:0007669"/>
    <property type="project" value="UniProtKB-SubCell"/>
</dbReference>
<evidence type="ECO:0000256" key="2">
    <source>
        <dbReference type="ARBA" id="ARBA00022448"/>
    </source>
</evidence>
<dbReference type="STRING" id="1408254.T458_10100"/>
<evidence type="ECO:0000256" key="8">
    <source>
        <dbReference type="ARBA" id="ARBA00038436"/>
    </source>
</evidence>
<dbReference type="InterPro" id="IPR007387">
    <property type="entry name" value="TRAP_DctQ"/>
</dbReference>
<feature type="transmembrane region" description="Helical" evidence="9">
    <location>
        <begin position="12"/>
        <end position="31"/>
    </location>
</feature>
<feature type="domain" description="Tripartite ATP-independent periplasmic transporters DctQ component" evidence="10">
    <location>
        <begin position="26"/>
        <end position="157"/>
    </location>
</feature>
<evidence type="ECO:0000256" key="9">
    <source>
        <dbReference type="SAM" id="Phobius"/>
    </source>
</evidence>
<dbReference type="GO" id="GO:0015740">
    <property type="term" value="P:C4-dicarboxylate transport"/>
    <property type="evidence" value="ECO:0007669"/>
    <property type="project" value="TreeGrafter"/>
</dbReference>
<evidence type="ECO:0000313" key="12">
    <source>
        <dbReference type="Proteomes" id="UP000017973"/>
    </source>
</evidence>
<evidence type="ECO:0000259" key="10">
    <source>
        <dbReference type="Pfam" id="PF04290"/>
    </source>
</evidence>
<accession>V6M990</accession>
<feature type="transmembrane region" description="Helical" evidence="9">
    <location>
        <begin position="51"/>
        <end position="68"/>
    </location>
</feature>
<dbReference type="InterPro" id="IPR055348">
    <property type="entry name" value="DctQ"/>
</dbReference>
<comment type="caution">
    <text evidence="11">The sequence shown here is derived from an EMBL/GenBank/DDBJ whole genome shotgun (WGS) entry which is preliminary data.</text>
</comment>
<evidence type="ECO:0000313" key="11">
    <source>
        <dbReference type="EMBL" id="EST55079.1"/>
    </source>
</evidence>
<keyword evidence="3" id="KW-1003">Cell membrane</keyword>
<dbReference type="eggNOG" id="COG3090">
    <property type="taxonomic scope" value="Bacteria"/>
</dbReference>
<dbReference type="Pfam" id="PF04290">
    <property type="entry name" value="DctQ"/>
    <property type="match status" value="1"/>
</dbReference>
<dbReference type="RefSeq" id="WP_023555987.1">
    <property type="nucleotide sequence ID" value="NZ_KI629782.1"/>
</dbReference>
<reference evidence="11 12" key="1">
    <citation type="journal article" date="2014" name="Genome Announc.">
        <title>Draft Genome Sequence of Brevibacillus panacihumi Strain W25, a Halotolerant Hydrocarbon-Degrading Bacterium.</title>
        <authorList>
            <person name="Wang X."/>
            <person name="Jin D."/>
            <person name="Zhou L."/>
            <person name="Wu L."/>
            <person name="An W."/>
            <person name="Chen Y."/>
            <person name="Zhao L."/>
        </authorList>
    </citation>
    <scope>NUCLEOTIDE SEQUENCE [LARGE SCALE GENOMIC DNA]</scope>
    <source>
        <strain evidence="11 12">W25</strain>
    </source>
</reference>
<feature type="transmembrane region" description="Helical" evidence="9">
    <location>
        <begin position="133"/>
        <end position="154"/>
    </location>
</feature>
<comment type="similarity">
    <text evidence="8">Belongs to the TRAP transporter small permease family.</text>
</comment>
<evidence type="ECO:0000256" key="1">
    <source>
        <dbReference type="ARBA" id="ARBA00004429"/>
    </source>
</evidence>
<keyword evidence="4" id="KW-0997">Cell inner membrane</keyword>
<comment type="subcellular location">
    <subcellularLocation>
        <location evidence="1">Cell inner membrane</location>
        <topology evidence="1">Multi-pass membrane protein</topology>
    </subcellularLocation>
</comment>
<evidence type="ECO:0000256" key="3">
    <source>
        <dbReference type="ARBA" id="ARBA00022475"/>
    </source>
</evidence>
<dbReference type="HOGENOM" id="CLU_086356_2_3_9"/>
<dbReference type="PATRIC" id="fig|1408254.3.peg.1998"/>